<dbReference type="EMBL" id="AP009385">
    <property type="protein sequence ID" value="BAG43902.1"/>
    <property type="molecule type" value="Genomic_DNA"/>
</dbReference>
<evidence type="ECO:0000256" key="10">
    <source>
        <dbReference type="ARBA" id="ARBA00022679"/>
    </source>
</evidence>
<evidence type="ECO:0000256" key="3">
    <source>
        <dbReference type="ARBA" id="ARBA00005119"/>
    </source>
</evidence>
<dbReference type="PANTHER" id="PTHR46382:SF1">
    <property type="entry name" value="PHOSPHATIDATE CYTIDYLYLTRANSFERASE"/>
    <property type="match status" value="1"/>
</dbReference>
<evidence type="ECO:0000256" key="7">
    <source>
        <dbReference type="ARBA" id="ARBA00019373"/>
    </source>
</evidence>
<dbReference type="eggNOG" id="COG0575">
    <property type="taxonomic scope" value="Bacteria"/>
</dbReference>
<dbReference type="HOGENOM" id="CLU_037294_1_2_4"/>
<evidence type="ECO:0000313" key="20">
    <source>
        <dbReference type="EMBL" id="BAG43902.1"/>
    </source>
</evidence>
<dbReference type="KEGG" id="bmu:Bmul_1262"/>
<feature type="transmembrane region" description="Helical" evidence="19">
    <location>
        <begin position="6"/>
        <end position="39"/>
    </location>
</feature>
<comment type="pathway">
    <text evidence="3 18">Phospholipid metabolism; CDP-diacylglycerol biosynthesis; CDP-diacylglycerol from sn-glycerol 3-phosphate: step 3/3.</text>
</comment>
<evidence type="ECO:0000256" key="9">
    <source>
        <dbReference type="ARBA" id="ARBA00022516"/>
    </source>
</evidence>
<dbReference type="RefSeq" id="WP_006413368.1">
    <property type="nucleotide sequence ID" value="NC_010084.1"/>
</dbReference>
<evidence type="ECO:0000256" key="1">
    <source>
        <dbReference type="ARBA" id="ARBA00001698"/>
    </source>
</evidence>
<feature type="transmembrane region" description="Helical" evidence="19">
    <location>
        <begin position="51"/>
        <end position="73"/>
    </location>
</feature>
<evidence type="ECO:0000256" key="2">
    <source>
        <dbReference type="ARBA" id="ARBA00004651"/>
    </source>
</evidence>
<comment type="subcellular location">
    <subcellularLocation>
        <location evidence="2">Cell membrane</location>
        <topology evidence="2">Multi-pass membrane protein</topology>
    </subcellularLocation>
</comment>
<feature type="transmembrane region" description="Helical" evidence="19">
    <location>
        <begin position="134"/>
        <end position="155"/>
    </location>
</feature>
<evidence type="ECO:0000256" key="12">
    <source>
        <dbReference type="ARBA" id="ARBA00022695"/>
    </source>
</evidence>
<comment type="pathway">
    <text evidence="4">Lipid metabolism.</text>
</comment>
<evidence type="ECO:0000256" key="15">
    <source>
        <dbReference type="ARBA" id="ARBA00023136"/>
    </source>
</evidence>
<organism evidence="20 21">
    <name type="scientific">Burkholderia multivorans (strain ATCC 17616 / 249)</name>
    <dbReference type="NCBI Taxonomy" id="395019"/>
    <lineage>
        <taxon>Bacteria</taxon>
        <taxon>Pseudomonadati</taxon>
        <taxon>Pseudomonadota</taxon>
        <taxon>Betaproteobacteria</taxon>
        <taxon>Burkholderiales</taxon>
        <taxon>Burkholderiaceae</taxon>
        <taxon>Burkholderia</taxon>
        <taxon>Burkholderia cepacia complex</taxon>
    </lineage>
</organism>
<keyword evidence="11 18" id="KW-0812">Transmembrane</keyword>
<evidence type="ECO:0000313" key="21">
    <source>
        <dbReference type="Proteomes" id="UP000008815"/>
    </source>
</evidence>
<dbReference type="STRING" id="395019.BMULJ_01985"/>
<dbReference type="PANTHER" id="PTHR46382">
    <property type="entry name" value="PHOSPHATIDATE CYTIDYLYLTRANSFERASE"/>
    <property type="match status" value="1"/>
</dbReference>
<reference evidence="20 21" key="1">
    <citation type="submission" date="2007-04" db="EMBL/GenBank/DDBJ databases">
        <title>Complete genome sequence of Burkholderia multivorans ATCC 17616.</title>
        <authorList>
            <person name="Ohtsubo Y."/>
            <person name="Yamashita A."/>
            <person name="Kurokawa K."/>
            <person name="Takami H."/>
            <person name="Yuhara S."/>
            <person name="Nishiyama E."/>
            <person name="Endo R."/>
            <person name="Miyazaki R."/>
            <person name="Ono A."/>
            <person name="Yano K."/>
            <person name="Ito M."/>
            <person name="Sota M."/>
            <person name="Yuji N."/>
            <person name="Hattori M."/>
            <person name="Tsuda M."/>
        </authorList>
    </citation>
    <scope>NUCLEOTIDE SEQUENCE [LARGE SCALE GENOMIC DNA]</scope>
    <source>
        <strain evidence="21">ATCC 17616 / 249</strain>
    </source>
</reference>
<evidence type="ECO:0000256" key="19">
    <source>
        <dbReference type="SAM" id="Phobius"/>
    </source>
</evidence>
<dbReference type="KEGG" id="bmj:BMULJ_01985"/>
<comment type="similarity">
    <text evidence="5 18">Belongs to the CDS family.</text>
</comment>
<accession>A0A0H3KKF1</accession>
<keyword evidence="14" id="KW-0443">Lipid metabolism</keyword>
<dbReference type="GO" id="GO:0016024">
    <property type="term" value="P:CDP-diacylglycerol biosynthetic process"/>
    <property type="evidence" value="ECO:0007669"/>
    <property type="project" value="UniProtKB-UniPathway"/>
</dbReference>
<keyword evidence="8" id="KW-1003">Cell membrane</keyword>
<keyword evidence="9" id="KW-0444">Lipid biosynthesis</keyword>
<dbReference type="Pfam" id="PF01148">
    <property type="entry name" value="CTP_transf_1"/>
    <property type="match status" value="1"/>
</dbReference>
<name>A0A0H3KKF1_BURM1</name>
<evidence type="ECO:0000256" key="6">
    <source>
        <dbReference type="ARBA" id="ARBA00012487"/>
    </source>
</evidence>
<feature type="transmembrane region" description="Helical" evidence="19">
    <location>
        <begin position="206"/>
        <end position="227"/>
    </location>
</feature>
<evidence type="ECO:0000256" key="16">
    <source>
        <dbReference type="ARBA" id="ARBA00023209"/>
    </source>
</evidence>
<keyword evidence="12 18" id="KW-0548">Nucleotidyltransferase</keyword>
<dbReference type="AlphaFoldDB" id="A0A0H3KKF1"/>
<dbReference type="Proteomes" id="UP000008815">
    <property type="component" value="Chromosome 1"/>
</dbReference>
<evidence type="ECO:0000256" key="14">
    <source>
        <dbReference type="ARBA" id="ARBA00023098"/>
    </source>
</evidence>
<keyword evidence="21" id="KW-1185">Reference proteome</keyword>
<keyword evidence="13 19" id="KW-1133">Transmembrane helix</keyword>
<evidence type="ECO:0000256" key="4">
    <source>
        <dbReference type="ARBA" id="ARBA00005189"/>
    </source>
</evidence>
<keyword evidence="15 19" id="KW-0472">Membrane</keyword>
<keyword evidence="10 18" id="KW-0808">Transferase</keyword>
<comment type="catalytic activity">
    <reaction evidence="1 18">
        <text>a 1,2-diacyl-sn-glycero-3-phosphate + CTP + H(+) = a CDP-1,2-diacyl-sn-glycerol + diphosphate</text>
        <dbReference type="Rhea" id="RHEA:16229"/>
        <dbReference type="ChEBI" id="CHEBI:15378"/>
        <dbReference type="ChEBI" id="CHEBI:33019"/>
        <dbReference type="ChEBI" id="CHEBI:37563"/>
        <dbReference type="ChEBI" id="CHEBI:58332"/>
        <dbReference type="ChEBI" id="CHEBI:58608"/>
        <dbReference type="EC" id="2.7.7.41"/>
    </reaction>
</comment>
<evidence type="ECO:0000256" key="5">
    <source>
        <dbReference type="ARBA" id="ARBA00010185"/>
    </source>
</evidence>
<keyword evidence="16" id="KW-0594">Phospholipid biosynthesis</keyword>
<dbReference type="GO" id="GO:0005886">
    <property type="term" value="C:plasma membrane"/>
    <property type="evidence" value="ECO:0007669"/>
    <property type="project" value="UniProtKB-SubCell"/>
</dbReference>
<feature type="transmembrane region" description="Helical" evidence="19">
    <location>
        <begin position="109"/>
        <end position="128"/>
    </location>
</feature>
<dbReference type="GO" id="GO:0004605">
    <property type="term" value="F:phosphatidate cytidylyltransferase activity"/>
    <property type="evidence" value="ECO:0007669"/>
    <property type="project" value="UniProtKB-EC"/>
</dbReference>
<dbReference type="PROSITE" id="PS01315">
    <property type="entry name" value="CDS"/>
    <property type="match status" value="1"/>
</dbReference>
<evidence type="ECO:0000256" key="11">
    <source>
        <dbReference type="ARBA" id="ARBA00022692"/>
    </source>
</evidence>
<evidence type="ECO:0000256" key="18">
    <source>
        <dbReference type="RuleBase" id="RU003938"/>
    </source>
</evidence>
<dbReference type="InterPro" id="IPR000374">
    <property type="entry name" value="PC_trans"/>
</dbReference>
<proteinExistence type="inferred from homology"/>
<dbReference type="UniPathway" id="UPA00557">
    <property type="reaction ID" value="UER00614"/>
</dbReference>
<sequence length="273" mass="28557">MLKTRVITAIAMLAVLLPVTLYAPLAAFGALIAVVLVFAAWEWARLLKLPGAGPVVYAVVAALALAATAPLGIDAAASRPLFAAAGVFWLLVGPFVLRRKPELAGRVWRPFLLAAGLVIFAACWHALVAARAQGVPFVLSLLLVVWLADIGAYFAGKAFGKRKLAVTISPGKSWEGAVGGWLAVMVVSGIAMAAHRFEPTLFSAYAMHYGMGGAWAALTLLVVYSVIGDLFESLLKRQAGVKDSSGLLPGHGGVLDRVDALLPVLPLAMLLLG</sequence>
<feature type="transmembrane region" description="Helical" evidence="19">
    <location>
        <begin position="79"/>
        <end position="97"/>
    </location>
</feature>
<evidence type="ECO:0000256" key="8">
    <source>
        <dbReference type="ARBA" id="ARBA00022475"/>
    </source>
</evidence>
<protein>
    <recommendedName>
        <fullName evidence="7 18">Phosphatidate cytidylyltransferase</fullName>
        <ecNumber evidence="6 18">2.7.7.41</ecNumber>
    </recommendedName>
</protein>
<keyword evidence="17" id="KW-1208">Phospholipid metabolism</keyword>
<gene>
    <name evidence="20" type="primary">cds1</name>
    <name evidence="20" type="ordered locus">BMULJ_01985</name>
</gene>
<evidence type="ECO:0000256" key="13">
    <source>
        <dbReference type="ARBA" id="ARBA00022989"/>
    </source>
</evidence>
<feature type="transmembrane region" description="Helical" evidence="19">
    <location>
        <begin position="176"/>
        <end position="194"/>
    </location>
</feature>
<dbReference type="EC" id="2.7.7.41" evidence="6 18"/>
<evidence type="ECO:0000256" key="17">
    <source>
        <dbReference type="ARBA" id="ARBA00023264"/>
    </source>
</evidence>